<dbReference type="SUPFAM" id="SSF56349">
    <property type="entry name" value="DNA breaking-rejoining enzymes"/>
    <property type="match status" value="1"/>
</dbReference>
<evidence type="ECO:0008006" key="5">
    <source>
        <dbReference type="Google" id="ProtNLM"/>
    </source>
</evidence>
<sequence length="228" mass="25643">MNGTTFKTCSCRDEATGKKLGKACPKLRRPGGGEWWSSTHGRWAYQLELPAHADGRRRNPLRRRGFDTLEEVEAELVHARALLALDEDPHIQRKIAELMLSVLKDAKALPPVEEVRRKVRTRQDLNPTVTVAEWMQEFLRRKRKIDATTRRSYEAHIRLYFTPYLGDIRLDRLRVSDVGGCSMRSRSSTTSSSPNAAAATRPAWHRSATGGRSARPPCTASAPPSGTR</sequence>
<accession>A0ABW1CGR4</accession>
<proteinExistence type="predicted"/>
<dbReference type="Proteomes" id="UP001596058">
    <property type="component" value="Unassembled WGS sequence"/>
</dbReference>
<dbReference type="InterPro" id="IPR010998">
    <property type="entry name" value="Integrase_recombinase_N"/>
</dbReference>
<reference evidence="4" key="1">
    <citation type="journal article" date="2019" name="Int. J. Syst. Evol. Microbiol.">
        <title>The Global Catalogue of Microorganisms (GCM) 10K type strain sequencing project: providing services to taxonomists for standard genome sequencing and annotation.</title>
        <authorList>
            <consortium name="The Broad Institute Genomics Platform"/>
            <consortium name="The Broad Institute Genome Sequencing Center for Infectious Disease"/>
            <person name="Wu L."/>
            <person name="Ma J."/>
        </authorList>
    </citation>
    <scope>NUCLEOTIDE SEQUENCE [LARGE SCALE GENOMIC DNA]</scope>
    <source>
        <strain evidence="4">CCUG 53903</strain>
    </source>
</reference>
<dbReference type="RefSeq" id="WP_379513579.1">
    <property type="nucleotide sequence ID" value="NZ_JBHSPA010000012.1"/>
</dbReference>
<dbReference type="InterPro" id="IPR011010">
    <property type="entry name" value="DNA_brk_join_enz"/>
</dbReference>
<evidence type="ECO:0000256" key="2">
    <source>
        <dbReference type="SAM" id="MobiDB-lite"/>
    </source>
</evidence>
<feature type="region of interest" description="Disordered" evidence="2">
    <location>
        <begin position="180"/>
        <end position="228"/>
    </location>
</feature>
<evidence type="ECO:0000313" key="3">
    <source>
        <dbReference type="EMBL" id="MFC5824048.1"/>
    </source>
</evidence>
<keyword evidence="4" id="KW-1185">Reference proteome</keyword>
<feature type="compositionally biased region" description="Low complexity" evidence="2">
    <location>
        <begin position="182"/>
        <end position="208"/>
    </location>
</feature>
<organism evidence="3 4">
    <name type="scientific">Nonomuraea insulae</name>
    <dbReference type="NCBI Taxonomy" id="1616787"/>
    <lineage>
        <taxon>Bacteria</taxon>
        <taxon>Bacillati</taxon>
        <taxon>Actinomycetota</taxon>
        <taxon>Actinomycetes</taxon>
        <taxon>Streptosporangiales</taxon>
        <taxon>Streptosporangiaceae</taxon>
        <taxon>Nonomuraea</taxon>
    </lineage>
</organism>
<name>A0ABW1CGR4_9ACTN</name>
<dbReference type="EMBL" id="JBHSPA010000012">
    <property type="protein sequence ID" value="MFC5824048.1"/>
    <property type="molecule type" value="Genomic_DNA"/>
</dbReference>
<protein>
    <recommendedName>
        <fullName evidence="5">Core-binding (CB) domain-containing protein</fullName>
    </recommendedName>
</protein>
<keyword evidence="1" id="KW-0238">DNA-binding</keyword>
<evidence type="ECO:0000313" key="4">
    <source>
        <dbReference type="Proteomes" id="UP001596058"/>
    </source>
</evidence>
<evidence type="ECO:0000256" key="1">
    <source>
        <dbReference type="ARBA" id="ARBA00023125"/>
    </source>
</evidence>
<gene>
    <name evidence="3" type="ORF">ACFPZ3_09325</name>
</gene>
<comment type="caution">
    <text evidence="3">The sequence shown here is derived from an EMBL/GenBank/DDBJ whole genome shotgun (WGS) entry which is preliminary data.</text>
</comment>
<dbReference type="Gene3D" id="1.10.150.130">
    <property type="match status" value="1"/>
</dbReference>